<comment type="similarity">
    <text evidence="1">Belongs to the UPF0337 (CsbD) family.</text>
</comment>
<dbReference type="PATRIC" id="fig|336831.14.peg.1383"/>
<evidence type="ECO:0000313" key="3">
    <source>
        <dbReference type="EMBL" id="KKO46164.1"/>
    </source>
</evidence>
<dbReference type="STRING" id="336831.WG68_07380"/>
<evidence type="ECO:0000259" key="2">
    <source>
        <dbReference type="Pfam" id="PF05532"/>
    </source>
</evidence>
<evidence type="ECO:0000313" key="4">
    <source>
        <dbReference type="Proteomes" id="UP000034228"/>
    </source>
</evidence>
<dbReference type="Gene3D" id="1.10.1470.10">
    <property type="entry name" value="YjbJ"/>
    <property type="match status" value="1"/>
</dbReference>
<dbReference type="EMBL" id="LAHO01000005">
    <property type="protein sequence ID" value="KKO46164.1"/>
    <property type="molecule type" value="Genomic_DNA"/>
</dbReference>
<dbReference type="PANTHER" id="PTHR34977">
    <property type="entry name" value="UPF0337 PROTEIN YJBJ"/>
    <property type="match status" value="1"/>
</dbReference>
<gene>
    <name evidence="3" type="ORF">WG68_07380</name>
</gene>
<comment type="caution">
    <text evidence="3">The sequence shown here is derived from an EMBL/GenBank/DDBJ whole genome shotgun (WGS) entry which is preliminary data.</text>
</comment>
<accession>A0A0M2V6Z2</accession>
<dbReference type="SUPFAM" id="SSF69047">
    <property type="entry name" value="Hypothetical protein YjbJ"/>
    <property type="match status" value="1"/>
</dbReference>
<name>A0A0M2V6Z2_9GAMM</name>
<dbReference type="OrthoDB" id="9796058at2"/>
<dbReference type="PANTHER" id="PTHR34977:SF1">
    <property type="entry name" value="UPF0337 PROTEIN YJBJ"/>
    <property type="match status" value="1"/>
</dbReference>
<dbReference type="AlphaFoldDB" id="A0A0M2V6Z2"/>
<protein>
    <submittedName>
        <fullName evidence="3">General stress protein CsbD</fullName>
    </submittedName>
</protein>
<dbReference type="Pfam" id="PF05532">
    <property type="entry name" value="CsbD"/>
    <property type="match status" value="1"/>
</dbReference>
<dbReference type="InterPro" id="IPR026042">
    <property type="entry name" value="YjbJ"/>
</dbReference>
<proteinExistence type="inferred from homology"/>
<organism evidence="3 4">
    <name type="scientific">Arsukibacterium ikkense</name>
    <dbReference type="NCBI Taxonomy" id="336831"/>
    <lineage>
        <taxon>Bacteria</taxon>
        <taxon>Pseudomonadati</taxon>
        <taxon>Pseudomonadota</taxon>
        <taxon>Gammaproteobacteria</taxon>
        <taxon>Chromatiales</taxon>
        <taxon>Chromatiaceae</taxon>
        <taxon>Arsukibacterium</taxon>
    </lineage>
</organism>
<feature type="domain" description="CsbD-like" evidence="2">
    <location>
        <begin position="4"/>
        <end position="55"/>
    </location>
</feature>
<keyword evidence="4" id="KW-1185">Reference proteome</keyword>
<dbReference type="Proteomes" id="UP000034228">
    <property type="component" value="Unassembled WGS sequence"/>
</dbReference>
<dbReference type="PIRSF" id="PIRSF039008">
    <property type="entry name" value="YjbJ"/>
    <property type="match status" value="1"/>
</dbReference>
<reference evidence="3 4" key="1">
    <citation type="submission" date="2015-03" db="EMBL/GenBank/DDBJ databases">
        <title>Draft genome sequences of two protease-producing strains of Arsukibacterium isolated from two cold and alkaline environments.</title>
        <authorList>
            <person name="Lylloff J.E."/>
            <person name="Skov L.B."/>
            <person name="Jepsen M."/>
            <person name="Hallin P.F."/>
            <person name="Sorensen S.J."/>
            <person name="Stougaard P."/>
            <person name="Glaring M.A."/>
        </authorList>
    </citation>
    <scope>NUCLEOTIDE SEQUENCE [LARGE SCALE GENOMIC DNA]</scope>
    <source>
        <strain evidence="3 4">GCM72</strain>
    </source>
</reference>
<dbReference type="InterPro" id="IPR008462">
    <property type="entry name" value="CsbD"/>
</dbReference>
<sequence length="63" mass="7479">MNSDIAEGKWRQLKGSVKEKWGKLTDDDIQQVDGSFEKFCGKMQERYGMSREQAEQEFNRFKE</sequence>
<dbReference type="InterPro" id="IPR036629">
    <property type="entry name" value="YjbJ_sf"/>
</dbReference>
<dbReference type="InterPro" id="IPR050423">
    <property type="entry name" value="UPF0337_stress_rsp"/>
</dbReference>
<evidence type="ECO:0000256" key="1">
    <source>
        <dbReference type="ARBA" id="ARBA00009129"/>
    </source>
</evidence>